<evidence type="ECO:0000313" key="2">
    <source>
        <dbReference type="EMBL" id="KAK8391177.1"/>
    </source>
</evidence>
<dbReference type="EMBL" id="JARAKH010000024">
    <property type="protein sequence ID" value="KAK8391177.1"/>
    <property type="molecule type" value="Genomic_DNA"/>
</dbReference>
<accession>A0AAW0TX49</accession>
<keyword evidence="3" id="KW-1185">Reference proteome</keyword>
<gene>
    <name evidence="2" type="ORF">O3P69_017082</name>
</gene>
<dbReference type="AlphaFoldDB" id="A0AAW0TX49"/>
<dbReference type="Proteomes" id="UP001487740">
    <property type="component" value="Unassembled WGS sequence"/>
</dbReference>
<proteinExistence type="predicted"/>
<name>A0AAW0TX49_SCYPA</name>
<evidence type="ECO:0000313" key="3">
    <source>
        <dbReference type="Proteomes" id="UP001487740"/>
    </source>
</evidence>
<sequence>MGTHRPETGVPRRGRVRAGSAPKREPQQQQTPLLRPMQLPASHVSRTGKKKTLPRTTADGRELVPVTGFLHQGTRARDGAGPLVGIQAWLRNKYRIPFRH</sequence>
<evidence type="ECO:0000256" key="1">
    <source>
        <dbReference type="SAM" id="MobiDB-lite"/>
    </source>
</evidence>
<reference evidence="2 3" key="1">
    <citation type="submission" date="2023-03" db="EMBL/GenBank/DDBJ databases">
        <title>High-quality genome of Scylla paramamosain provides insights in environmental adaptation.</title>
        <authorList>
            <person name="Zhang L."/>
        </authorList>
    </citation>
    <scope>NUCLEOTIDE SEQUENCE [LARGE SCALE GENOMIC DNA]</scope>
    <source>
        <strain evidence="2">LZ_2023a</strain>
        <tissue evidence="2">Muscle</tissue>
    </source>
</reference>
<feature type="region of interest" description="Disordered" evidence="1">
    <location>
        <begin position="1"/>
        <end position="59"/>
    </location>
</feature>
<protein>
    <submittedName>
        <fullName evidence="2">Uncharacterized protein</fullName>
    </submittedName>
</protein>
<organism evidence="2 3">
    <name type="scientific">Scylla paramamosain</name>
    <name type="common">Mud crab</name>
    <dbReference type="NCBI Taxonomy" id="85552"/>
    <lineage>
        <taxon>Eukaryota</taxon>
        <taxon>Metazoa</taxon>
        <taxon>Ecdysozoa</taxon>
        <taxon>Arthropoda</taxon>
        <taxon>Crustacea</taxon>
        <taxon>Multicrustacea</taxon>
        <taxon>Malacostraca</taxon>
        <taxon>Eumalacostraca</taxon>
        <taxon>Eucarida</taxon>
        <taxon>Decapoda</taxon>
        <taxon>Pleocyemata</taxon>
        <taxon>Brachyura</taxon>
        <taxon>Eubrachyura</taxon>
        <taxon>Portunoidea</taxon>
        <taxon>Portunidae</taxon>
        <taxon>Portuninae</taxon>
        <taxon>Scylla</taxon>
    </lineage>
</organism>
<comment type="caution">
    <text evidence="2">The sequence shown here is derived from an EMBL/GenBank/DDBJ whole genome shotgun (WGS) entry which is preliminary data.</text>
</comment>